<dbReference type="EMBL" id="JPEN01000053">
    <property type="protein sequence ID" value="KGM37465.1"/>
    <property type="molecule type" value="Genomic_DNA"/>
</dbReference>
<proteinExistence type="predicted"/>
<evidence type="ECO:0000313" key="2">
    <source>
        <dbReference type="Proteomes" id="UP000030019"/>
    </source>
</evidence>
<gene>
    <name evidence="1" type="ORF">SSIN_0741</name>
</gene>
<dbReference type="Proteomes" id="UP000030019">
    <property type="component" value="Unassembled WGS sequence"/>
</dbReference>
<protein>
    <submittedName>
        <fullName evidence="1">Uncharacterized protein</fullName>
    </submittedName>
</protein>
<name>A0A0A0DHD7_9STRE</name>
<accession>A0A0A0DHD7</accession>
<reference evidence="1 2" key="1">
    <citation type="submission" date="2014-06" db="EMBL/GenBank/DDBJ databases">
        <authorList>
            <person name="Teng J.L."/>
            <person name="Huang Y."/>
            <person name="Tse H."/>
            <person name="Lau S.K."/>
            <person name="Woo P.C."/>
        </authorList>
    </citation>
    <scope>NUCLEOTIDE SEQUENCE [LARGE SCALE GENOMIC DNA]</scope>
    <source>
        <strain evidence="1 2">HKU4</strain>
    </source>
</reference>
<keyword evidence="2" id="KW-1185">Reference proteome</keyword>
<comment type="caution">
    <text evidence="1">The sequence shown here is derived from an EMBL/GenBank/DDBJ whole genome shotgun (WGS) entry which is preliminary data.</text>
</comment>
<evidence type="ECO:0000313" key="1">
    <source>
        <dbReference type="EMBL" id="KGM37465.1"/>
    </source>
</evidence>
<sequence>MTVPHVVEATSSLIDKENSRAAASEVFKQLSFPYYTIFFRYKQKKVDIFL</sequence>
<dbReference type="AlphaFoldDB" id="A0A0A0DHD7"/>
<organism evidence="1 2">
    <name type="scientific">Streptococcus sinensis</name>
    <dbReference type="NCBI Taxonomy" id="176090"/>
    <lineage>
        <taxon>Bacteria</taxon>
        <taxon>Bacillati</taxon>
        <taxon>Bacillota</taxon>
        <taxon>Bacilli</taxon>
        <taxon>Lactobacillales</taxon>
        <taxon>Streptococcaceae</taxon>
        <taxon>Streptococcus</taxon>
    </lineage>
</organism>